<dbReference type="InterPro" id="IPR011659">
    <property type="entry name" value="WD40"/>
</dbReference>
<feature type="chain" id="PRO_5020308090" evidence="1">
    <location>
        <begin position="21"/>
        <end position="433"/>
    </location>
</feature>
<gene>
    <name evidence="3" type="ORF">BXY82_1709</name>
</gene>
<organism evidence="3 4">
    <name type="scientific">Gelidibacter sediminis</name>
    <dbReference type="NCBI Taxonomy" id="1608710"/>
    <lineage>
        <taxon>Bacteria</taxon>
        <taxon>Pseudomonadati</taxon>
        <taxon>Bacteroidota</taxon>
        <taxon>Flavobacteriia</taxon>
        <taxon>Flavobacteriales</taxon>
        <taxon>Flavobacteriaceae</taxon>
        <taxon>Gelidibacter</taxon>
    </lineage>
</organism>
<dbReference type="RefSeq" id="WP_166643276.1">
    <property type="nucleotide sequence ID" value="NZ_SOBW01000008.1"/>
</dbReference>
<dbReference type="InterPro" id="IPR046232">
    <property type="entry name" value="DUF6265"/>
</dbReference>
<keyword evidence="4" id="KW-1185">Reference proteome</keyword>
<reference evidence="3 4" key="1">
    <citation type="submission" date="2019-03" db="EMBL/GenBank/DDBJ databases">
        <title>Genomic Encyclopedia of Archaeal and Bacterial Type Strains, Phase II (KMG-II): from individual species to whole genera.</title>
        <authorList>
            <person name="Goeker M."/>
        </authorList>
    </citation>
    <scope>NUCLEOTIDE SEQUENCE [LARGE SCALE GENOMIC DNA]</scope>
    <source>
        <strain evidence="3 4">DSM 28135</strain>
    </source>
</reference>
<comment type="caution">
    <text evidence="3">The sequence shown here is derived from an EMBL/GenBank/DDBJ whole genome shotgun (WGS) entry which is preliminary data.</text>
</comment>
<name>A0A4R7PZH0_9FLAO</name>
<evidence type="ECO:0000259" key="2">
    <source>
        <dbReference type="Pfam" id="PF19780"/>
    </source>
</evidence>
<sequence>MRVCLLFLFTLSLLWSFAQTNTEVFLFDLNMDKGVFNISNFQNISNNDGYDNQPSFMDNETILFSSTRNGQTDIVKYNLNYGLKTWICFTEGSEYSPLKIPKQHAVSAIRLDPDGTQRLYRYDLDNSSSTVILDTLIVGYHVWSNKNEIVSAVLENNGLSLFTSNLNTKKNKRLATTIGRALHNIPNSNLISFLSKTTTGPSEIKSFNPSNGMIKTIAKALPDSEDLFWLTENSILMTNGDVVYKLDIHTNLGWIEVASLKAFGVTNLSRLAVSPDGKRLAIVGELIDQAGTNTSFSDQPLAPTLDNIKWLSGNWKGEAFGGQIEENWSEPSGGSMMATFKLIDKGTVVFYEIEIIREIENTLILQLKHFGNDLKGWEEKDETIDFPLKEITHNKVVFEGMTFEKISDHEMNVYVDMKQDDGRIENVKFNYKK</sequence>
<evidence type="ECO:0000313" key="3">
    <source>
        <dbReference type="EMBL" id="TDU39679.1"/>
    </source>
</evidence>
<evidence type="ECO:0000256" key="1">
    <source>
        <dbReference type="SAM" id="SignalP"/>
    </source>
</evidence>
<feature type="signal peptide" evidence="1">
    <location>
        <begin position="1"/>
        <end position="20"/>
    </location>
</feature>
<dbReference type="InterPro" id="IPR011042">
    <property type="entry name" value="6-blade_b-propeller_TolB-like"/>
</dbReference>
<proteinExistence type="predicted"/>
<dbReference type="EMBL" id="SOBW01000008">
    <property type="protein sequence ID" value="TDU39679.1"/>
    <property type="molecule type" value="Genomic_DNA"/>
</dbReference>
<dbReference type="SUPFAM" id="SSF69304">
    <property type="entry name" value="Tricorn protease N-terminal domain"/>
    <property type="match status" value="1"/>
</dbReference>
<protein>
    <submittedName>
        <fullName evidence="3">WD40 repeat protein</fullName>
    </submittedName>
</protein>
<dbReference type="AlphaFoldDB" id="A0A4R7PZH0"/>
<dbReference type="Pfam" id="PF07676">
    <property type="entry name" value="PD40"/>
    <property type="match status" value="1"/>
</dbReference>
<dbReference type="Pfam" id="PF19780">
    <property type="entry name" value="DUF6265"/>
    <property type="match status" value="1"/>
</dbReference>
<accession>A0A4R7PZH0</accession>
<dbReference type="Gene3D" id="2.120.10.30">
    <property type="entry name" value="TolB, C-terminal domain"/>
    <property type="match status" value="1"/>
</dbReference>
<dbReference type="Proteomes" id="UP000294689">
    <property type="component" value="Unassembled WGS sequence"/>
</dbReference>
<keyword evidence="1" id="KW-0732">Signal</keyword>
<feature type="domain" description="DUF6265" evidence="2">
    <location>
        <begin position="309"/>
        <end position="416"/>
    </location>
</feature>
<evidence type="ECO:0000313" key="4">
    <source>
        <dbReference type="Proteomes" id="UP000294689"/>
    </source>
</evidence>